<proteinExistence type="predicted"/>
<evidence type="ECO:0000313" key="2">
    <source>
        <dbReference type="Proteomes" id="UP001174936"/>
    </source>
</evidence>
<sequence length="143" mass="15687">MHLPLFIHPVALAAPIDPGYWNITRRHGSSAQGHRYTELLSTYSGTPNMTVLCSWRYDPSTRLESHECNATNFSYDWGPGPQWSNDITLWQTVPMTVDGVAKHVNIAGTGPVDYKCGGVNGRLCEGSGRINATIVKENGVEKA</sequence>
<name>A0AA39XSQ6_9PEZI</name>
<dbReference type="AlphaFoldDB" id="A0AA39XSQ6"/>
<protein>
    <submittedName>
        <fullName evidence="1">Uncharacterized protein</fullName>
    </submittedName>
</protein>
<evidence type="ECO:0000313" key="1">
    <source>
        <dbReference type="EMBL" id="KAK0639538.1"/>
    </source>
</evidence>
<gene>
    <name evidence="1" type="ORF">B0T16DRAFT_463205</name>
</gene>
<dbReference type="EMBL" id="JAULSV010000007">
    <property type="protein sequence ID" value="KAK0639538.1"/>
    <property type="molecule type" value="Genomic_DNA"/>
</dbReference>
<reference evidence="1" key="1">
    <citation type="submission" date="2023-06" db="EMBL/GenBank/DDBJ databases">
        <title>Genome-scale phylogeny and comparative genomics of the fungal order Sordariales.</title>
        <authorList>
            <consortium name="Lawrence Berkeley National Laboratory"/>
            <person name="Hensen N."/>
            <person name="Bonometti L."/>
            <person name="Westerberg I."/>
            <person name="Brannstrom I.O."/>
            <person name="Guillou S."/>
            <person name="Cros-Aarteil S."/>
            <person name="Calhoun S."/>
            <person name="Haridas S."/>
            <person name="Kuo A."/>
            <person name="Mondo S."/>
            <person name="Pangilinan J."/>
            <person name="Riley R."/>
            <person name="Labutti K."/>
            <person name="Andreopoulos B."/>
            <person name="Lipzen A."/>
            <person name="Chen C."/>
            <person name="Yanf M."/>
            <person name="Daum C."/>
            <person name="Ng V."/>
            <person name="Clum A."/>
            <person name="Steindorff A."/>
            <person name="Ohm R."/>
            <person name="Martin F."/>
            <person name="Silar P."/>
            <person name="Natvig D."/>
            <person name="Lalanne C."/>
            <person name="Gautier V."/>
            <person name="Ament-Velasquez S.L."/>
            <person name="Kruys A."/>
            <person name="Hutchinson M.I."/>
            <person name="Powell A.J."/>
            <person name="Barry K."/>
            <person name="Miller A.N."/>
            <person name="Grigoriev I.V."/>
            <person name="Debuchy R."/>
            <person name="Gladieux P."/>
            <person name="Thoren M.H."/>
            <person name="Johannesson H."/>
        </authorList>
    </citation>
    <scope>NUCLEOTIDE SEQUENCE</scope>
    <source>
        <strain evidence="1">SMH2532-1</strain>
    </source>
</reference>
<comment type="caution">
    <text evidence="1">The sequence shown here is derived from an EMBL/GenBank/DDBJ whole genome shotgun (WGS) entry which is preliminary data.</text>
</comment>
<accession>A0AA39XSQ6</accession>
<dbReference type="Proteomes" id="UP001174936">
    <property type="component" value="Unassembled WGS sequence"/>
</dbReference>
<organism evidence="1 2">
    <name type="scientific">Cercophora newfieldiana</name>
    <dbReference type="NCBI Taxonomy" id="92897"/>
    <lineage>
        <taxon>Eukaryota</taxon>
        <taxon>Fungi</taxon>
        <taxon>Dikarya</taxon>
        <taxon>Ascomycota</taxon>
        <taxon>Pezizomycotina</taxon>
        <taxon>Sordariomycetes</taxon>
        <taxon>Sordariomycetidae</taxon>
        <taxon>Sordariales</taxon>
        <taxon>Lasiosphaeriaceae</taxon>
        <taxon>Cercophora</taxon>
    </lineage>
</organism>
<keyword evidence="2" id="KW-1185">Reference proteome</keyword>